<reference evidence="1 2" key="1">
    <citation type="journal article" date="2015" name="Microbes Environ.">
        <title>Distribution and evolution of nitrogen fixation genes in the phylum bacteroidetes.</title>
        <authorList>
            <person name="Inoue J."/>
            <person name="Oshima K."/>
            <person name="Suda W."/>
            <person name="Sakamoto M."/>
            <person name="Iino T."/>
            <person name="Noda S."/>
            <person name="Hongoh Y."/>
            <person name="Hattori M."/>
            <person name="Ohkuma M."/>
        </authorList>
    </citation>
    <scope>NUCLEOTIDE SEQUENCE [LARGE SCALE GENOMIC DNA]</scope>
    <source>
        <strain evidence="1 2">JCM 15093</strain>
    </source>
</reference>
<comment type="caution">
    <text evidence="1">The sequence shown here is derived from an EMBL/GenBank/DDBJ whole genome shotgun (WGS) entry which is preliminary data.</text>
</comment>
<dbReference type="OrthoDB" id="1119824at2"/>
<sequence length="119" mass="14675">MNYDIFLRFIFPDGMFDYFNMVRFNELADKVEIYFEEKNNPPEEYQQDKLESKGFYEEVRMHDYPMRGRSCILYIKKRRWYNHTKETYVSRNWLLMAQGTQISCEFASFLKAMDRLSRL</sequence>
<keyword evidence="2" id="KW-1185">Reference proteome</keyword>
<organism evidence="1 2">
    <name type="scientific">Bacteroides graminisolvens DSM 19988 = JCM 15093</name>
    <dbReference type="NCBI Taxonomy" id="1121097"/>
    <lineage>
        <taxon>Bacteria</taxon>
        <taxon>Pseudomonadati</taxon>
        <taxon>Bacteroidota</taxon>
        <taxon>Bacteroidia</taxon>
        <taxon>Bacteroidales</taxon>
        <taxon>Bacteroidaceae</taxon>
        <taxon>Bacteroides</taxon>
    </lineage>
</organism>
<name>A0A069D7G0_9BACE</name>
<dbReference type="AlphaFoldDB" id="A0A069D7G0"/>
<protein>
    <recommendedName>
        <fullName evidence="3">Transposase</fullName>
    </recommendedName>
</protein>
<evidence type="ECO:0000313" key="1">
    <source>
        <dbReference type="EMBL" id="GAK38271.1"/>
    </source>
</evidence>
<dbReference type="EMBL" id="BAJS01000060">
    <property type="protein sequence ID" value="GAK38271.1"/>
    <property type="molecule type" value="Genomic_DNA"/>
</dbReference>
<dbReference type="STRING" id="1121097.GCA_000428125_03000"/>
<gene>
    <name evidence="1" type="ORF">JCM15093_3612</name>
</gene>
<dbReference type="eggNOG" id="COG3464">
    <property type="taxonomic scope" value="Bacteria"/>
</dbReference>
<accession>A0A069D7G0</accession>
<evidence type="ECO:0000313" key="2">
    <source>
        <dbReference type="Proteomes" id="UP000027601"/>
    </source>
</evidence>
<dbReference type="RefSeq" id="WP_024997767.1">
    <property type="nucleotide sequence ID" value="NZ_ATZI01000023.1"/>
</dbReference>
<evidence type="ECO:0008006" key="3">
    <source>
        <dbReference type="Google" id="ProtNLM"/>
    </source>
</evidence>
<dbReference type="Proteomes" id="UP000027601">
    <property type="component" value="Unassembled WGS sequence"/>
</dbReference>
<proteinExistence type="predicted"/>